<dbReference type="InterPro" id="IPR039436">
    <property type="entry name" value="Asteroid_dom"/>
</dbReference>
<dbReference type="InterPro" id="IPR029060">
    <property type="entry name" value="PIN-like_dom_sf"/>
</dbReference>
<name>A0A9P8UWR8_9PEZI</name>
<dbReference type="RefSeq" id="XP_045963726.1">
    <property type="nucleotide sequence ID" value="XM_046106234.1"/>
</dbReference>
<feature type="compositionally biased region" description="Basic and acidic residues" evidence="2">
    <location>
        <begin position="125"/>
        <end position="141"/>
    </location>
</feature>
<evidence type="ECO:0000256" key="2">
    <source>
        <dbReference type="SAM" id="MobiDB-lite"/>
    </source>
</evidence>
<dbReference type="Gene3D" id="3.40.50.1010">
    <property type="entry name" value="5'-nuclease"/>
    <property type="match status" value="1"/>
</dbReference>
<dbReference type="Proteomes" id="UP000758603">
    <property type="component" value="Unassembled WGS sequence"/>
</dbReference>
<feature type="region of interest" description="Disordered" evidence="2">
    <location>
        <begin position="607"/>
        <end position="644"/>
    </location>
</feature>
<keyword evidence="5" id="KW-1185">Reference proteome</keyword>
<evidence type="ECO:0000313" key="4">
    <source>
        <dbReference type="EMBL" id="KAH6659595.1"/>
    </source>
</evidence>
<dbReference type="OrthoDB" id="5297549at2759"/>
<feature type="domain" description="Asteroid" evidence="3">
    <location>
        <begin position="169"/>
        <end position="442"/>
    </location>
</feature>
<dbReference type="PANTHER" id="PTHR15665:SF1">
    <property type="entry name" value="PROTEIN ASTEROID HOMOLOG 1"/>
    <property type="match status" value="1"/>
</dbReference>
<dbReference type="SUPFAM" id="SSF88723">
    <property type="entry name" value="PIN domain-like"/>
    <property type="match status" value="1"/>
</dbReference>
<dbReference type="GeneID" id="70135125"/>
<feature type="region of interest" description="Disordered" evidence="2">
    <location>
        <begin position="120"/>
        <end position="144"/>
    </location>
</feature>
<organism evidence="4 5">
    <name type="scientific">Truncatella angustata</name>
    <dbReference type="NCBI Taxonomy" id="152316"/>
    <lineage>
        <taxon>Eukaryota</taxon>
        <taxon>Fungi</taxon>
        <taxon>Dikarya</taxon>
        <taxon>Ascomycota</taxon>
        <taxon>Pezizomycotina</taxon>
        <taxon>Sordariomycetes</taxon>
        <taxon>Xylariomycetidae</taxon>
        <taxon>Amphisphaeriales</taxon>
        <taxon>Sporocadaceae</taxon>
        <taxon>Truncatella</taxon>
    </lineage>
</organism>
<comment type="similarity">
    <text evidence="1">Belongs to the asteroid family.</text>
</comment>
<proteinExistence type="inferred from homology"/>
<accession>A0A9P8UWR8</accession>
<evidence type="ECO:0000256" key="1">
    <source>
        <dbReference type="ARBA" id="ARBA00007398"/>
    </source>
</evidence>
<sequence>MGIRGLTQALKALPVSQKVELRGKDIVIDGPALVHRIWELLMQDQHPSSIALGQVAYAQLGQSVIGWLDDLRDQGANVRKIYFDGYLPPFKWQTRKERLVAQTMNVQGLATKYRNGVRLGAGTRADGRPNHPEEDGLRISDEEGNGAFRTSSLRFSRRTKDRLDNLPKHPFLIPSVIDSLKASDDYVDVVELVPGEADVFCADDIRQNGGLLFTGDSDLLIQDLGPDGSVVFFWDLWDGLAEDPDAPGAGQHQSLAVKDKKVPFKALSYSRYNIERVLGIEGTGGLPRLVFEWQRRRETLLQAQAHMGPDSDSPFDEEGFNKFLKEHIPEQYIPEHHPVVPMLFHLDPRVSEFVIQSLTTEMIEDEKRSSSRLLESVKGPRGPEELSIFLPTMIEDTTSKSAWEYSQTTRQLAYGLARTSARRPRKTVIEYRTLLSTKGGRKIDVPERSTVDQWCEMLVATLDQIDDDMPRWKWLAFALYQEIQLSDAGDRPSMAVRLVREAVTGVQKPVKYSWQHIHLGAVIQASFYSLRILKQLLDVRTALKPEQMTDAQKLLHQHLMKFPLITDWPSVLNLRNDLSAVGNASGLTLISRMLGIPEIKLWDTPAKATGKKRKLPVKAETGESLPPKAARSSNPFEALEMASE</sequence>
<protein>
    <submittedName>
        <fullName evidence="4">XPG domain containing-domain-containing protein</fullName>
    </submittedName>
</protein>
<gene>
    <name evidence="4" type="ORF">BKA67DRAFT_652817</name>
</gene>
<reference evidence="4" key="1">
    <citation type="journal article" date="2021" name="Nat. Commun.">
        <title>Genetic determinants of endophytism in the Arabidopsis root mycobiome.</title>
        <authorList>
            <person name="Mesny F."/>
            <person name="Miyauchi S."/>
            <person name="Thiergart T."/>
            <person name="Pickel B."/>
            <person name="Atanasova L."/>
            <person name="Karlsson M."/>
            <person name="Huettel B."/>
            <person name="Barry K.W."/>
            <person name="Haridas S."/>
            <person name="Chen C."/>
            <person name="Bauer D."/>
            <person name="Andreopoulos W."/>
            <person name="Pangilinan J."/>
            <person name="LaButti K."/>
            <person name="Riley R."/>
            <person name="Lipzen A."/>
            <person name="Clum A."/>
            <person name="Drula E."/>
            <person name="Henrissat B."/>
            <person name="Kohler A."/>
            <person name="Grigoriev I.V."/>
            <person name="Martin F.M."/>
            <person name="Hacquard S."/>
        </authorList>
    </citation>
    <scope>NUCLEOTIDE SEQUENCE</scope>
    <source>
        <strain evidence="4">MPI-SDFR-AT-0073</strain>
    </source>
</reference>
<dbReference type="PANTHER" id="PTHR15665">
    <property type="entry name" value="ASTEROID PROTEIN"/>
    <property type="match status" value="1"/>
</dbReference>
<evidence type="ECO:0000313" key="5">
    <source>
        <dbReference type="Proteomes" id="UP000758603"/>
    </source>
</evidence>
<dbReference type="EMBL" id="JAGPXC010000001">
    <property type="protein sequence ID" value="KAH6659595.1"/>
    <property type="molecule type" value="Genomic_DNA"/>
</dbReference>
<comment type="caution">
    <text evidence="4">The sequence shown here is derived from an EMBL/GenBank/DDBJ whole genome shotgun (WGS) entry which is preliminary data.</text>
</comment>
<dbReference type="InterPro" id="IPR026832">
    <property type="entry name" value="Asteroid"/>
</dbReference>
<dbReference type="AlphaFoldDB" id="A0A9P8UWR8"/>
<evidence type="ECO:0000259" key="3">
    <source>
        <dbReference type="Pfam" id="PF12813"/>
    </source>
</evidence>
<dbReference type="Pfam" id="PF12813">
    <property type="entry name" value="XPG_I_2"/>
    <property type="match status" value="1"/>
</dbReference>